<protein>
    <recommendedName>
        <fullName evidence="6">Ig-like domain-containing protein</fullName>
    </recommendedName>
</protein>
<comment type="subcellular location">
    <subcellularLocation>
        <location evidence="1">Membrane</location>
        <topology evidence="1">Single-pass membrane protein</topology>
    </subcellularLocation>
</comment>
<organism evidence="7 8">
    <name type="scientific">Oryzias latipes</name>
    <name type="common">Japanese rice fish</name>
    <name type="synonym">Japanese killifish</name>
    <dbReference type="NCBI Taxonomy" id="8090"/>
    <lineage>
        <taxon>Eukaryota</taxon>
        <taxon>Metazoa</taxon>
        <taxon>Chordata</taxon>
        <taxon>Craniata</taxon>
        <taxon>Vertebrata</taxon>
        <taxon>Euteleostomi</taxon>
        <taxon>Actinopterygii</taxon>
        <taxon>Neopterygii</taxon>
        <taxon>Teleostei</taxon>
        <taxon>Neoteleostei</taxon>
        <taxon>Acanthomorphata</taxon>
        <taxon>Ovalentaria</taxon>
        <taxon>Atherinomorphae</taxon>
        <taxon>Beloniformes</taxon>
        <taxon>Adrianichthyidae</taxon>
        <taxon>Oryziinae</taxon>
        <taxon>Oryzias</taxon>
    </lineage>
</organism>
<feature type="domain" description="Ig-like" evidence="6">
    <location>
        <begin position="121"/>
        <end position="208"/>
    </location>
</feature>
<accession>A0A3P9ITG6</accession>
<feature type="domain" description="Ig-like" evidence="6">
    <location>
        <begin position="215"/>
        <end position="306"/>
    </location>
</feature>
<dbReference type="Ensembl" id="ENSORLT00015011162.1">
    <property type="protein sequence ID" value="ENSORLP00015002318.1"/>
    <property type="gene ID" value="ENSORLG00015003014.1"/>
</dbReference>
<keyword evidence="2 5" id="KW-0472">Membrane</keyword>
<evidence type="ECO:0000256" key="3">
    <source>
        <dbReference type="ARBA" id="ARBA00023157"/>
    </source>
</evidence>
<dbReference type="Pfam" id="PF08205">
    <property type="entry name" value="C2-set_2"/>
    <property type="match status" value="1"/>
</dbReference>
<dbReference type="PANTHER" id="PTHR46484">
    <property type="entry name" value="SI:CH211-171H4.5-RELATED"/>
    <property type="match status" value="1"/>
</dbReference>
<evidence type="ECO:0000256" key="2">
    <source>
        <dbReference type="ARBA" id="ARBA00023136"/>
    </source>
</evidence>
<dbReference type="InterPro" id="IPR036179">
    <property type="entry name" value="Ig-like_dom_sf"/>
</dbReference>
<keyword evidence="5" id="KW-1133">Transmembrane helix</keyword>
<evidence type="ECO:0000256" key="5">
    <source>
        <dbReference type="SAM" id="Phobius"/>
    </source>
</evidence>
<dbReference type="InterPro" id="IPR013162">
    <property type="entry name" value="CD80_C2-set"/>
</dbReference>
<feature type="domain" description="Ig-like" evidence="6">
    <location>
        <begin position="535"/>
        <end position="629"/>
    </location>
</feature>
<dbReference type="GO" id="GO:0016020">
    <property type="term" value="C:membrane"/>
    <property type="evidence" value="ECO:0007669"/>
    <property type="project" value="UniProtKB-SubCell"/>
</dbReference>
<dbReference type="PROSITE" id="PS50835">
    <property type="entry name" value="IG_LIKE"/>
    <property type="match status" value="4"/>
</dbReference>
<dbReference type="InterPro" id="IPR013783">
    <property type="entry name" value="Ig-like_fold"/>
</dbReference>
<feature type="transmembrane region" description="Helical" evidence="5">
    <location>
        <begin position="869"/>
        <end position="892"/>
    </location>
</feature>
<dbReference type="Proteomes" id="UP000265200">
    <property type="component" value="Chromosome 16"/>
</dbReference>
<reference evidence="7 8" key="2">
    <citation type="submission" date="2017-04" db="EMBL/GenBank/DDBJ databases">
        <title>CpG methylation of centromeres and impact of large insertions on vertebrate speciation.</title>
        <authorList>
            <person name="Ichikawa K."/>
            <person name="Yoshimura J."/>
            <person name="Morishita S."/>
        </authorList>
    </citation>
    <scope>NUCLEOTIDE SEQUENCE</scope>
    <source>
        <strain evidence="7 8">HSOK</strain>
    </source>
</reference>
<dbReference type="Ensembl" id="ENSORLT00015011120.1">
    <property type="protein sequence ID" value="ENSORLP00015023196.1"/>
    <property type="gene ID" value="ENSORLG00015003014.1"/>
</dbReference>
<dbReference type="PANTHER" id="PTHR46484:SF1">
    <property type="entry name" value="SCHWANN CELL MYELIN PROTEIN-RELATED"/>
    <property type="match status" value="1"/>
</dbReference>
<dbReference type="Gene3D" id="2.60.40.10">
    <property type="entry name" value="Immunoglobulins"/>
    <property type="match status" value="8"/>
</dbReference>
<reference evidence="7" key="3">
    <citation type="submission" date="2025-05" db="UniProtKB">
        <authorList>
            <consortium name="Ensembl"/>
        </authorList>
    </citation>
    <scope>IDENTIFICATION</scope>
    <source>
        <strain evidence="7">HSOK</strain>
    </source>
</reference>
<dbReference type="InterPro" id="IPR003599">
    <property type="entry name" value="Ig_sub"/>
</dbReference>
<evidence type="ECO:0000313" key="8">
    <source>
        <dbReference type="Proteomes" id="UP000265200"/>
    </source>
</evidence>
<dbReference type="AlphaFoldDB" id="A0A3P9ITG6"/>
<evidence type="ECO:0000256" key="1">
    <source>
        <dbReference type="ARBA" id="ARBA00004167"/>
    </source>
</evidence>
<feature type="domain" description="Ig-like" evidence="6">
    <location>
        <begin position="766"/>
        <end position="857"/>
    </location>
</feature>
<keyword evidence="3" id="KW-1015">Disulfide bond</keyword>
<dbReference type="SMART" id="SM00409">
    <property type="entry name" value="IG"/>
    <property type="match status" value="5"/>
</dbReference>
<feature type="compositionally biased region" description="Basic and acidic residues" evidence="4">
    <location>
        <begin position="897"/>
        <end position="928"/>
    </location>
</feature>
<dbReference type="InterPro" id="IPR007110">
    <property type="entry name" value="Ig-like_dom"/>
</dbReference>
<feature type="region of interest" description="Disordered" evidence="4">
    <location>
        <begin position="897"/>
        <end position="977"/>
    </location>
</feature>
<evidence type="ECO:0000256" key="4">
    <source>
        <dbReference type="SAM" id="MobiDB-lite"/>
    </source>
</evidence>
<proteinExistence type="predicted"/>
<sequence>MPSRIEALLGSCVVIPCTFDYYYYPPRRPDRVVWYQFAKHSYPKVYDSWYSSEVISIFRGKTSLVSSQYGKTCSLEIYPVTWRHHRQTIYPWVDPENVGRYTHRFWDKTVTIHVEDRANTPEIMISGNMKVGESVTVQCSVDHTCPSYPPTLSLSISSLSYRPQSRIVTRGTRTTLVSTVVIERDHQSVECTVKHLGGITARATKTFNAECSFFPLTISSPSSEFLEGIESKVTCTASYTCSRHNPVITWSYSGMPVSTETRRVGGRTMWNTISTLSLKTSSNDHGRSLWCTAKFYQGQTQQKSITLYVKRSMFSLGWTFSTPKSITGLKGSCLIIPCKFTYTNAIPPNLKLIWYLYQDSGYPTVFDQRGGTVVSQFSGKTSSVGSTADGNCSLQINSLELSQNLARLYPWIDKNAITSYHSRGHSFYEKTTQLLVSEHAKNPQISINGIPRVGEQSSVSCNVEHTCFSAPPTLSIAGIPGTGTIKDSLVSDGIWKRTLEQTWNVEEEDRSVTCTVSYPSGQKATGQQPLNVECPYEDITISEKLISATEGVAKSVICSVSYKCKKNIPHIDWNYEDMQSTIKIVKLSKHSYSMESNLTFIGGLDDDGKSLMCTAQFSSGKTSDSALLNITKYVKPPDAHYKIHGFDTAHRLAADVPFRLSALTRSCVVIPCTFWDSEQIPMTRGIWAKRDGGIVFHNGRTQVMHHFRDRTKIVGDLSERNCSLEIDDIKPFDNGPFCFHSERGNEKYTFNNSCVFIVMKASPEKPEITGVPAEVDAGSALTVSCSVTHTCPSHSPEFSWSVPHISSAVSDSLMSGGIWQRTSIINFIVAPGDGVKNLTCTASFWGEKKGVTTATLTVTGTLKYKMRTYAPVVVPVTLLLLILVAVLGVFIYRKRKEAENQPRPPPRPEKRRNLPEDSEKPPRPEKRGSIWSRLSRRNLPGDREKPPRPEKRGSIWSRLSRRAAGDRGGWQNSRQTTDISVSYLNNSSTVVMQSSKPLYSYPNN</sequence>
<evidence type="ECO:0000313" key="7">
    <source>
        <dbReference type="Ensembl" id="ENSORLP00015023196.1"/>
    </source>
</evidence>
<reference key="1">
    <citation type="journal article" date="2007" name="Nature">
        <title>The medaka draft genome and insights into vertebrate genome evolution.</title>
        <authorList>
            <person name="Kasahara M."/>
            <person name="Naruse K."/>
            <person name="Sasaki S."/>
            <person name="Nakatani Y."/>
            <person name="Qu W."/>
            <person name="Ahsan B."/>
            <person name="Yamada T."/>
            <person name="Nagayasu Y."/>
            <person name="Doi K."/>
            <person name="Kasai Y."/>
            <person name="Jindo T."/>
            <person name="Kobayashi D."/>
            <person name="Shimada A."/>
            <person name="Toyoda A."/>
            <person name="Kuroki Y."/>
            <person name="Fujiyama A."/>
            <person name="Sasaki T."/>
            <person name="Shimizu A."/>
            <person name="Asakawa S."/>
            <person name="Shimizu N."/>
            <person name="Hashimoto S."/>
            <person name="Yang J."/>
            <person name="Lee Y."/>
            <person name="Matsushima K."/>
            <person name="Sugano S."/>
            <person name="Sakaizumi M."/>
            <person name="Narita T."/>
            <person name="Ohishi K."/>
            <person name="Haga S."/>
            <person name="Ohta F."/>
            <person name="Nomoto H."/>
            <person name="Nogata K."/>
            <person name="Morishita T."/>
            <person name="Endo T."/>
            <person name="Shin-I T."/>
            <person name="Takeda H."/>
            <person name="Morishita S."/>
            <person name="Kohara Y."/>
        </authorList>
    </citation>
    <scope>NUCLEOTIDE SEQUENCE [LARGE SCALE GENOMIC DNA]</scope>
    <source>
        <strain>Hd-rR</strain>
    </source>
</reference>
<keyword evidence="5" id="KW-0812">Transmembrane</keyword>
<evidence type="ECO:0000259" key="6">
    <source>
        <dbReference type="PROSITE" id="PS50835"/>
    </source>
</evidence>
<dbReference type="SUPFAM" id="SSF48726">
    <property type="entry name" value="Immunoglobulin"/>
    <property type="match status" value="7"/>
</dbReference>
<feature type="compositionally biased region" description="Basic and acidic residues" evidence="4">
    <location>
        <begin position="939"/>
        <end position="953"/>
    </location>
</feature>
<name>A0A3P9ITG6_ORYLA</name>